<dbReference type="GO" id="GO:0005615">
    <property type="term" value="C:extracellular space"/>
    <property type="evidence" value="ECO:0007669"/>
    <property type="project" value="TreeGrafter"/>
</dbReference>
<dbReference type="SUPFAM" id="SSF56672">
    <property type="entry name" value="DNA/RNA polymerases"/>
    <property type="match status" value="1"/>
</dbReference>
<evidence type="ECO:0000313" key="6">
    <source>
        <dbReference type="Proteomes" id="UP000801492"/>
    </source>
</evidence>
<gene>
    <name evidence="5" type="ORF">ILUMI_14070</name>
</gene>
<dbReference type="SUPFAM" id="SSF53187">
    <property type="entry name" value="Zn-dependent exopeptidases"/>
    <property type="match status" value="1"/>
</dbReference>
<comment type="cofactor">
    <cofactor evidence="1">
        <name>Zn(2+)</name>
        <dbReference type="ChEBI" id="CHEBI:29105"/>
    </cofactor>
</comment>
<evidence type="ECO:0000259" key="4">
    <source>
        <dbReference type="PROSITE" id="PS52035"/>
    </source>
</evidence>
<comment type="similarity">
    <text evidence="2 3">Belongs to the peptidase M14 family.</text>
</comment>
<dbReference type="EMBL" id="VTPC01013128">
    <property type="protein sequence ID" value="KAF2892103.1"/>
    <property type="molecule type" value="Genomic_DNA"/>
</dbReference>
<name>A0A8K0CR45_IGNLU</name>
<proteinExistence type="inferred from homology"/>
<keyword evidence="6" id="KW-1185">Reference proteome</keyword>
<dbReference type="InterPro" id="IPR043502">
    <property type="entry name" value="DNA/RNA_pol_sf"/>
</dbReference>
<dbReference type="OrthoDB" id="3626597at2759"/>
<reference evidence="5" key="1">
    <citation type="submission" date="2019-08" db="EMBL/GenBank/DDBJ databases">
        <title>The genome of the North American firefly Photinus pyralis.</title>
        <authorList>
            <consortium name="Photinus pyralis genome working group"/>
            <person name="Fallon T.R."/>
            <person name="Sander Lower S.E."/>
            <person name="Weng J.-K."/>
        </authorList>
    </citation>
    <scope>NUCLEOTIDE SEQUENCE</scope>
    <source>
        <strain evidence="5">TRF0915ILg1</strain>
        <tissue evidence="5">Whole body</tissue>
    </source>
</reference>
<dbReference type="GO" id="GO:0006508">
    <property type="term" value="P:proteolysis"/>
    <property type="evidence" value="ECO:0007669"/>
    <property type="project" value="InterPro"/>
</dbReference>
<dbReference type="Gene3D" id="3.40.630.10">
    <property type="entry name" value="Zn peptidases"/>
    <property type="match status" value="1"/>
</dbReference>
<evidence type="ECO:0000313" key="5">
    <source>
        <dbReference type="EMBL" id="KAF2892103.1"/>
    </source>
</evidence>
<evidence type="ECO:0000256" key="1">
    <source>
        <dbReference type="ARBA" id="ARBA00001947"/>
    </source>
</evidence>
<dbReference type="PROSITE" id="PS52035">
    <property type="entry name" value="PEPTIDASE_M14"/>
    <property type="match status" value="1"/>
</dbReference>
<dbReference type="AlphaFoldDB" id="A0A8K0CR45"/>
<dbReference type="PANTHER" id="PTHR11705:SF140">
    <property type="entry name" value="FI02848P-RELATED"/>
    <property type="match status" value="1"/>
</dbReference>
<dbReference type="InterPro" id="IPR000834">
    <property type="entry name" value="Peptidase_M14"/>
</dbReference>
<evidence type="ECO:0000256" key="2">
    <source>
        <dbReference type="ARBA" id="ARBA00005988"/>
    </source>
</evidence>
<accession>A0A8K0CR45</accession>
<sequence>MVALTIRTVQGTIYKVGTSTNVLYAAAGGSDDWVKGVAGIELAYTIELPGGGSEGFDPPPEQIPSIVTETWAGVKGYHHYIQGKFGRSNLYVLMVHTYGSYTGPEMEIRAFAYLDDIIVLSKTFPEDFDYLRLRAANLHLNSKKYQYLGSGLSDGGIQTDPKKVEASIGFFQDCGSANKTTEEESRLDLDQGTS</sequence>
<protein>
    <recommendedName>
        <fullName evidence="4">Peptidase M14 domain-containing protein</fullName>
    </recommendedName>
</protein>
<dbReference type="GO" id="GO:0004181">
    <property type="term" value="F:metallocarboxypeptidase activity"/>
    <property type="evidence" value="ECO:0007669"/>
    <property type="project" value="InterPro"/>
</dbReference>
<comment type="caution">
    <text evidence="5">The sequence shown here is derived from an EMBL/GenBank/DDBJ whole genome shotgun (WGS) entry which is preliminary data.</text>
</comment>
<dbReference type="Pfam" id="PF00246">
    <property type="entry name" value="Peptidase_M14"/>
    <property type="match status" value="1"/>
</dbReference>
<organism evidence="5 6">
    <name type="scientific">Ignelater luminosus</name>
    <name type="common">Cucubano</name>
    <name type="synonym">Pyrophorus luminosus</name>
    <dbReference type="NCBI Taxonomy" id="2038154"/>
    <lineage>
        <taxon>Eukaryota</taxon>
        <taxon>Metazoa</taxon>
        <taxon>Ecdysozoa</taxon>
        <taxon>Arthropoda</taxon>
        <taxon>Hexapoda</taxon>
        <taxon>Insecta</taxon>
        <taxon>Pterygota</taxon>
        <taxon>Neoptera</taxon>
        <taxon>Endopterygota</taxon>
        <taxon>Coleoptera</taxon>
        <taxon>Polyphaga</taxon>
        <taxon>Elateriformia</taxon>
        <taxon>Elateroidea</taxon>
        <taxon>Elateridae</taxon>
        <taxon>Agrypninae</taxon>
        <taxon>Pyrophorini</taxon>
        <taxon>Ignelater</taxon>
    </lineage>
</organism>
<evidence type="ECO:0000256" key="3">
    <source>
        <dbReference type="PROSITE-ProRule" id="PRU01379"/>
    </source>
</evidence>
<dbReference type="GO" id="GO:0071897">
    <property type="term" value="P:DNA biosynthetic process"/>
    <property type="evidence" value="ECO:0007669"/>
    <property type="project" value="UniProtKB-ARBA"/>
</dbReference>
<dbReference type="PANTHER" id="PTHR11705">
    <property type="entry name" value="PROTEASE FAMILY M14 CARBOXYPEPTIDASE A,B"/>
    <property type="match status" value="1"/>
</dbReference>
<feature type="active site" description="Proton donor/acceptor" evidence="3">
    <location>
        <position position="47"/>
    </location>
</feature>
<feature type="domain" description="Peptidase M14" evidence="4">
    <location>
        <begin position="1"/>
        <end position="81"/>
    </location>
</feature>
<dbReference type="GO" id="GO:0008270">
    <property type="term" value="F:zinc ion binding"/>
    <property type="evidence" value="ECO:0007669"/>
    <property type="project" value="InterPro"/>
</dbReference>
<dbReference type="Proteomes" id="UP000801492">
    <property type="component" value="Unassembled WGS sequence"/>
</dbReference>